<organism evidence="2 3">
    <name type="scientific">Tuber borchii</name>
    <name type="common">White truffle</name>
    <dbReference type="NCBI Taxonomy" id="42251"/>
    <lineage>
        <taxon>Eukaryota</taxon>
        <taxon>Fungi</taxon>
        <taxon>Dikarya</taxon>
        <taxon>Ascomycota</taxon>
        <taxon>Pezizomycotina</taxon>
        <taxon>Pezizomycetes</taxon>
        <taxon>Pezizales</taxon>
        <taxon>Tuberaceae</taxon>
        <taxon>Tuber</taxon>
    </lineage>
</organism>
<protein>
    <submittedName>
        <fullName evidence="2">Uncharacterized protein</fullName>
    </submittedName>
</protein>
<feature type="transmembrane region" description="Helical" evidence="1">
    <location>
        <begin position="38"/>
        <end position="55"/>
    </location>
</feature>
<evidence type="ECO:0000256" key="1">
    <source>
        <dbReference type="SAM" id="Phobius"/>
    </source>
</evidence>
<keyword evidence="1" id="KW-1133">Transmembrane helix</keyword>
<comment type="caution">
    <text evidence="2">The sequence shown here is derived from an EMBL/GenBank/DDBJ whole genome shotgun (WGS) entry which is preliminary data.</text>
</comment>
<evidence type="ECO:0000313" key="2">
    <source>
        <dbReference type="EMBL" id="PUU80862.1"/>
    </source>
</evidence>
<keyword evidence="1" id="KW-0812">Transmembrane</keyword>
<keyword evidence="3" id="KW-1185">Reference proteome</keyword>
<dbReference type="EMBL" id="NESQ01000054">
    <property type="protein sequence ID" value="PUU80862.1"/>
    <property type="molecule type" value="Genomic_DNA"/>
</dbReference>
<evidence type="ECO:0000313" key="3">
    <source>
        <dbReference type="Proteomes" id="UP000244722"/>
    </source>
</evidence>
<dbReference type="AlphaFoldDB" id="A0A2T6ZZD7"/>
<keyword evidence="1" id="KW-0472">Membrane</keyword>
<name>A0A2T6ZZD7_TUBBO</name>
<feature type="transmembrane region" description="Helical" evidence="1">
    <location>
        <begin position="12"/>
        <end position="32"/>
    </location>
</feature>
<proteinExistence type="predicted"/>
<accession>A0A2T6ZZD7</accession>
<dbReference type="Proteomes" id="UP000244722">
    <property type="component" value="Unassembled WGS sequence"/>
</dbReference>
<feature type="non-terminal residue" evidence="2">
    <location>
        <position position="111"/>
    </location>
</feature>
<sequence length="111" mass="13023">MDPRYNRNSKCLVPVASVGKSIGPISLLFFFLLKFFSHKTLIFLFLSSFFFPYYGNRIGSWLVMHYRIAQDDGRREREKCASGRFWALRSTKDKTRQGSRLFVGLFSSYMI</sequence>
<gene>
    <name evidence="2" type="ORF">B9Z19DRAFT_1078309</name>
</gene>
<reference evidence="2 3" key="1">
    <citation type="submission" date="2017-04" db="EMBL/GenBank/DDBJ databases">
        <title>Draft genome sequence of Tuber borchii Vittad., a whitish edible truffle.</title>
        <authorList>
            <consortium name="DOE Joint Genome Institute"/>
            <person name="Murat C."/>
            <person name="Kuo A."/>
            <person name="Barry K.W."/>
            <person name="Clum A."/>
            <person name="Dockter R.B."/>
            <person name="Fauchery L."/>
            <person name="Iotti M."/>
            <person name="Kohler A."/>
            <person name="Labutti K."/>
            <person name="Lindquist E.A."/>
            <person name="Lipzen A."/>
            <person name="Ohm R.A."/>
            <person name="Wang M."/>
            <person name="Grigoriev I.V."/>
            <person name="Zambonelli A."/>
            <person name="Martin F.M."/>
        </authorList>
    </citation>
    <scope>NUCLEOTIDE SEQUENCE [LARGE SCALE GENOMIC DNA]</scope>
    <source>
        <strain evidence="2 3">Tbo3840</strain>
    </source>
</reference>